<comment type="similarity">
    <text evidence="1">Belongs to the Gfa family.</text>
</comment>
<protein>
    <recommendedName>
        <fullName evidence="5">CENP-V/GFA domain-containing protein</fullName>
    </recommendedName>
</protein>
<keyword evidence="2" id="KW-0479">Metal-binding</keyword>
<reference evidence="6 7" key="1">
    <citation type="journal article" date="2017" name="Mol. Ecol.">
        <title>Comparative and population genomic landscape of Phellinus noxius: A hypervariable fungus causing root rot in trees.</title>
        <authorList>
            <person name="Chung C.L."/>
            <person name="Lee T.J."/>
            <person name="Akiba M."/>
            <person name="Lee H.H."/>
            <person name="Kuo T.H."/>
            <person name="Liu D."/>
            <person name="Ke H.M."/>
            <person name="Yokoi T."/>
            <person name="Roa M.B."/>
            <person name="Lu M.J."/>
            <person name="Chang Y.Y."/>
            <person name="Ann P.J."/>
            <person name="Tsai J.N."/>
            <person name="Chen C.Y."/>
            <person name="Tzean S.S."/>
            <person name="Ota Y."/>
            <person name="Hattori T."/>
            <person name="Sahashi N."/>
            <person name="Liou R.F."/>
            <person name="Kikuchi T."/>
            <person name="Tsai I.J."/>
        </authorList>
    </citation>
    <scope>NUCLEOTIDE SEQUENCE [LARGE SCALE GENOMIC DNA]</scope>
    <source>
        <strain evidence="6 7">FFPRI411160</strain>
    </source>
</reference>
<keyword evidence="4" id="KW-0456">Lyase</keyword>
<dbReference type="Pfam" id="PF04828">
    <property type="entry name" value="GFA"/>
    <property type="match status" value="1"/>
</dbReference>
<dbReference type="SUPFAM" id="SSF51316">
    <property type="entry name" value="Mss4-like"/>
    <property type="match status" value="1"/>
</dbReference>
<evidence type="ECO:0000259" key="5">
    <source>
        <dbReference type="PROSITE" id="PS51891"/>
    </source>
</evidence>
<evidence type="ECO:0000256" key="3">
    <source>
        <dbReference type="ARBA" id="ARBA00022833"/>
    </source>
</evidence>
<sequence length="167" mass="18956">MMHDLRISPRLFLFLLRFFADMPFHGTCLCGEIFFQVDAEPLAVSCCHCLNCKRYTGTAFTTNVVFPAGSVIVTKGEKLLNTYRDDAQDSGNGLLRHFCSRCSSPLYNDGGDFGKTLAVFYSALIDFKDQKEGRDRKPEVEYYTKDRNWWVKPVEGAEQATTKPGRD</sequence>
<proteinExistence type="inferred from homology"/>
<dbReference type="PANTHER" id="PTHR33337:SF40">
    <property type="entry name" value="CENP-V_GFA DOMAIN-CONTAINING PROTEIN-RELATED"/>
    <property type="match status" value="1"/>
</dbReference>
<keyword evidence="3" id="KW-0862">Zinc</keyword>
<keyword evidence="7" id="KW-1185">Reference proteome</keyword>
<evidence type="ECO:0000256" key="4">
    <source>
        <dbReference type="ARBA" id="ARBA00023239"/>
    </source>
</evidence>
<dbReference type="AlphaFoldDB" id="A0A286UPA9"/>
<dbReference type="Gene3D" id="3.90.1590.10">
    <property type="entry name" value="glutathione-dependent formaldehyde- activating enzyme (gfa)"/>
    <property type="match status" value="1"/>
</dbReference>
<dbReference type="EMBL" id="NBII01000003">
    <property type="protein sequence ID" value="PAV21418.1"/>
    <property type="molecule type" value="Genomic_DNA"/>
</dbReference>
<dbReference type="OrthoDB" id="428768at2759"/>
<dbReference type="GO" id="GO:0046872">
    <property type="term" value="F:metal ion binding"/>
    <property type="evidence" value="ECO:0007669"/>
    <property type="project" value="UniProtKB-KW"/>
</dbReference>
<dbReference type="PANTHER" id="PTHR33337">
    <property type="entry name" value="GFA DOMAIN-CONTAINING PROTEIN"/>
    <property type="match status" value="1"/>
</dbReference>
<dbReference type="InParanoid" id="A0A286UPA9"/>
<evidence type="ECO:0000256" key="1">
    <source>
        <dbReference type="ARBA" id="ARBA00005495"/>
    </source>
</evidence>
<gene>
    <name evidence="6" type="ORF">PNOK_0404500</name>
</gene>
<feature type="domain" description="CENP-V/GFA" evidence="5">
    <location>
        <begin position="24"/>
        <end position="144"/>
    </location>
</feature>
<organism evidence="6 7">
    <name type="scientific">Pyrrhoderma noxium</name>
    <dbReference type="NCBI Taxonomy" id="2282107"/>
    <lineage>
        <taxon>Eukaryota</taxon>
        <taxon>Fungi</taxon>
        <taxon>Dikarya</taxon>
        <taxon>Basidiomycota</taxon>
        <taxon>Agaricomycotina</taxon>
        <taxon>Agaricomycetes</taxon>
        <taxon>Hymenochaetales</taxon>
        <taxon>Hymenochaetaceae</taxon>
        <taxon>Pyrrhoderma</taxon>
    </lineage>
</organism>
<dbReference type="PROSITE" id="PS51891">
    <property type="entry name" value="CENP_V_GFA"/>
    <property type="match status" value="1"/>
</dbReference>
<evidence type="ECO:0000256" key="2">
    <source>
        <dbReference type="ARBA" id="ARBA00022723"/>
    </source>
</evidence>
<dbReference type="InterPro" id="IPR006913">
    <property type="entry name" value="CENP-V/GFA"/>
</dbReference>
<dbReference type="Proteomes" id="UP000217199">
    <property type="component" value="Unassembled WGS sequence"/>
</dbReference>
<accession>A0A286UPA9</accession>
<dbReference type="InterPro" id="IPR011057">
    <property type="entry name" value="Mss4-like_sf"/>
</dbReference>
<comment type="caution">
    <text evidence="6">The sequence shown here is derived from an EMBL/GenBank/DDBJ whole genome shotgun (WGS) entry which is preliminary data.</text>
</comment>
<evidence type="ECO:0000313" key="7">
    <source>
        <dbReference type="Proteomes" id="UP000217199"/>
    </source>
</evidence>
<dbReference type="GO" id="GO:0016846">
    <property type="term" value="F:carbon-sulfur lyase activity"/>
    <property type="evidence" value="ECO:0007669"/>
    <property type="project" value="InterPro"/>
</dbReference>
<dbReference type="STRING" id="2282107.A0A286UPA9"/>
<evidence type="ECO:0000313" key="6">
    <source>
        <dbReference type="EMBL" id="PAV21418.1"/>
    </source>
</evidence>
<name>A0A286UPA9_9AGAM</name>